<dbReference type="Pfam" id="PF04014">
    <property type="entry name" value="MazE_antitoxin"/>
    <property type="match status" value="1"/>
</dbReference>
<dbReference type="PANTHER" id="PTHR37550:SF3">
    <property type="entry name" value="ANTITOXIN VAPB1"/>
    <property type="match status" value="1"/>
</dbReference>
<dbReference type="Gene3D" id="2.10.260.10">
    <property type="match status" value="1"/>
</dbReference>
<dbReference type="SUPFAM" id="SSF89447">
    <property type="entry name" value="AbrB/MazE/MraZ-like"/>
    <property type="match status" value="1"/>
</dbReference>
<dbReference type="InterPro" id="IPR037914">
    <property type="entry name" value="SpoVT-AbrB_sf"/>
</dbReference>
<dbReference type="InterPro" id="IPR051734">
    <property type="entry name" value="VapB_TA_antitoxins"/>
</dbReference>
<dbReference type="NCBIfam" id="NF040493">
    <property type="entry name" value="TA_anti_VapB"/>
    <property type="match status" value="1"/>
</dbReference>
<dbReference type="InterPro" id="IPR007159">
    <property type="entry name" value="SpoVT-AbrB_dom"/>
</dbReference>
<sequence>MERAKIFQSGRSQAVRLPKQFRFSDSEVFVKRVGTAVVLLPTHDAWDSLARALNLFSDDYMSDRHQPSEQQSRENLH</sequence>
<dbReference type="InterPro" id="IPR047976">
    <property type="entry name" value="Anti_VapB2-like"/>
</dbReference>
<comment type="similarity">
    <text evidence="1">Belongs to the VapB family.</text>
</comment>
<dbReference type="Proteomes" id="UP000242972">
    <property type="component" value="Unassembled WGS sequence"/>
</dbReference>
<organism evidence="3 4">
    <name type="scientific">Sulfobacillus benefaciens</name>
    <dbReference type="NCBI Taxonomy" id="453960"/>
    <lineage>
        <taxon>Bacteria</taxon>
        <taxon>Bacillati</taxon>
        <taxon>Bacillota</taxon>
        <taxon>Clostridia</taxon>
        <taxon>Eubacteriales</taxon>
        <taxon>Clostridiales Family XVII. Incertae Sedis</taxon>
        <taxon>Sulfobacillus</taxon>
    </lineage>
</organism>
<gene>
    <name evidence="3" type="ORF">C7B46_13275</name>
</gene>
<protein>
    <submittedName>
        <fullName evidence="3">AbrB/MazE/SpoVT family DNA-binding domain-containing protein</fullName>
    </submittedName>
</protein>
<evidence type="ECO:0000313" key="3">
    <source>
        <dbReference type="EMBL" id="PSR32723.1"/>
    </source>
</evidence>
<keyword evidence="3" id="KW-0238">DNA-binding</keyword>
<dbReference type="PANTHER" id="PTHR37550">
    <property type="entry name" value="ANTITOXIN VAPB1"/>
    <property type="match status" value="1"/>
</dbReference>
<dbReference type="AlphaFoldDB" id="A0A2T2XDY3"/>
<dbReference type="GO" id="GO:0003677">
    <property type="term" value="F:DNA binding"/>
    <property type="evidence" value="ECO:0007669"/>
    <property type="project" value="UniProtKB-KW"/>
</dbReference>
<proteinExistence type="inferred from homology"/>
<name>A0A2T2XDY3_9FIRM</name>
<reference evidence="3 4" key="1">
    <citation type="journal article" date="2014" name="BMC Genomics">
        <title>Comparison of environmental and isolate Sulfobacillus genomes reveals diverse carbon, sulfur, nitrogen, and hydrogen metabolisms.</title>
        <authorList>
            <person name="Justice N.B."/>
            <person name="Norman A."/>
            <person name="Brown C.T."/>
            <person name="Singh A."/>
            <person name="Thomas B.C."/>
            <person name="Banfield J.F."/>
        </authorList>
    </citation>
    <scope>NUCLEOTIDE SEQUENCE [LARGE SCALE GENOMIC DNA]</scope>
    <source>
        <strain evidence="3">AMDSBA4</strain>
    </source>
</reference>
<accession>A0A2T2XDY3</accession>
<evidence type="ECO:0000256" key="1">
    <source>
        <dbReference type="ARBA" id="ARBA00007924"/>
    </source>
</evidence>
<evidence type="ECO:0000259" key="2">
    <source>
        <dbReference type="Pfam" id="PF04014"/>
    </source>
</evidence>
<evidence type="ECO:0000313" key="4">
    <source>
        <dbReference type="Proteomes" id="UP000242972"/>
    </source>
</evidence>
<dbReference type="EMBL" id="PXYW01000033">
    <property type="protein sequence ID" value="PSR32723.1"/>
    <property type="molecule type" value="Genomic_DNA"/>
</dbReference>
<comment type="caution">
    <text evidence="3">The sequence shown here is derived from an EMBL/GenBank/DDBJ whole genome shotgun (WGS) entry which is preliminary data.</text>
</comment>
<feature type="domain" description="SpoVT-AbrB" evidence="2">
    <location>
        <begin position="6"/>
        <end position="46"/>
    </location>
</feature>